<dbReference type="PATRIC" id="fig|1158612.3.peg.2041"/>
<comment type="caution">
    <text evidence="1">The sequence shown here is derived from an EMBL/GenBank/DDBJ whole genome shotgun (WGS) entry which is preliminary data.</text>
</comment>
<accession>R3TTP6</accession>
<proteinExistence type="predicted"/>
<dbReference type="OrthoDB" id="2197073at2"/>
<gene>
    <name evidence="1" type="ORF">UC7_02066</name>
</gene>
<name>R3TTP6_9ENTE</name>
<dbReference type="Proteomes" id="UP000013840">
    <property type="component" value="Unassembled WGS sequence"/>
</dbReference>
<dbReference type="InterPro" id="IPR009229">
    <property type="entry name" value="AgrD"/>
</dbReference>
<organism evidence="1 2">
    <name type="scientific">Enterococcus caccae ATCC BAA-1240</name>
    <dbReference type="NCBI Taxonomy" id="1158612"/>
    <lineage>
        <taxon>Bacteria</taxon>
        <taxon>Bacillati</taxon>
        <taxon>Bacillota</taxon>
        <taxon>Bacilli</taxon>
        <taxon>Lactobacillales</taxon>
        <taxon>Enterococcaceae</taxon>
        <taxon>Enterococcus</taxon>
    </lineage>
</organism>
<sequence>MVEKFLEFIGGVGVETFCFGALYEPTIPEDLRSIDKPEK</sequence>
<dbReference type="NCBIfam" id="TIGR04223">
    <property type="entry name" value="quorum_AgrD"/>
    <property type="match status" value="1"/>
</dbReference>
<dbReference type="AlphaFoldDB" id="R3TTP6"/>
<dbReference type="STRING" id="317735.RU98_GL001860"/>
<dbReference type="EMBL" id="AJAU01000019">
    <property type="protein sequence ID" value="EOL44523.1"/>
    <property type="molecule type" value="Genomic_DNA"/>
</dbReference>
<dbReference type="RefSeq" id="WP_010772174.1">
    <property type="nucleotide sequence ID" value="NZ_KB946334.1"/>
</dbReference>
<evidence type="ECO:0000313" key="2">
    <source>
        <dbReference type="Proteomes" id="UP000013840"/>
    </source>
</evidence>
<keyword evidence="2" id="KW-1185">Reference proteome</keyword>
<protein>
    <submittedName>
        <fullName evidence="1">Cyclic lactone autoinducer peptide</fullName>
    </submittedName>
</protein>
<evidence type="ECO:0000313" key="1">
    <source>
        <dbReference type="EMBL" id="EOL44523.1"/>
    </source>
</evidence>
<reference evidence="1 2" key="1">
    <citation type="submission" date="2013-02" db="EMBL/GenBank/DDBJ databases">
        <title>The Genome Sequence of Enterococcus caccae BAA-1240.</title>
        <authorList>
            <consortium name="The Broad Institute Genome Sequencing Platform"/>
            <consortium name="The Broad Institute Genome Sequencing Center for Infectious Disease"/>
            <person name="Earl A.M."/>
            <person name="Gilmore M.S."/>
            <person name="Lebreton F."/>
            <person name="Walker B."/>
            <person name="Young S.K."/>
            <person name="Zeng Q."/>
            <person name="Gargeya S."/>
            <person name="Fitzgerald M."/>
            <person name="Haas B."/>
            <person name="Abouelleil A."/>
            <person name="Alvarado L."/>
            <person name="Arachchi H.M."/>
            <person name="Berlin A.M."/>
            <person name="Chapman S.B."/>
            <person name="Dewar J."/>
            <person name="Goldberg J."/>
            <person name="Griggs A."/>
            <person name="Gujja S."/>
            <person name="Hansen M."/>
            <person name="Howarth C."/>
            <person name="Imamovic A."/>
            <person name="Larimer J."/>
            <person name="McCowan C."/>
            <person name="Murphy C."/>
            <person name="Neiman D."/>
            <person name="Pearson M."/>
            <person name="Priest M."/>
            <person name="Roberts A."/>
            <person name="Saif S."/>
            <person name="Shea T."/>
            <person name="Sisk P."/>
            <person name="Sykes S."/>
            <person name="Wortman J."/>
            <person name="Nusbaum C."/>
            <person name="Birren B."/>
        </authorList>
    </citation>
    <scope>NUCLEOTIDE SEQUENCE [LARGE SCALE GENOMIC DNA]</scope>
    <source>
        <strain evidence="1 2">ATCC BAA-1240</strain>
    </source>
</reference>